<proteinExistence type="predicted"/>
<sequence>MKKYSQGGIYTAEMGQPPTDPEGVPAAKKSAPKKTAPKDSVFREGMPVPQDIDGASARKPKKMAGGGAASSRADGIAQRGKTRGKMC</sequence>
<evidence type="ECO:0000313" key="2">
    <source>
        <dbReference type="EMBL" id="CAB5223966.1"/>
    </source>
</evidence>
<reference evidence="2" key="1">
    <citation type="submission" date="2020-05" db="EMBL/GenBank/DDBJ databases">
        <authorList>
            <person name="Chiriac C."/>
            <person name="Salcher M."/>
            <person name="Ghai R."/>
            <person name="Kavagutti S V."/>
        </authorList>
    </citation>
    <scope>NUCLEOTIDE SEQUENCE</scope>
</reference>
<name>A0A6J7X3V9_9CAUD</name>
<protein>
    <submittedName>
        <fullName evidence="2">Uncharacterized protein</fullName>
    </submittedName>
</protein>
<feature type="region of interest" description="Disordered" evidence="1">
    <location>
        <begin position="1"/>
        <end position="87"/>
    </location>
</feature>
<evidence type="ECO:0000256" key="1">
    <source>
        <dbReference type="SAM" id="MobiDB-lite"/>
    </source>
</evidence>
<accession>A0A6J7X3V9</accession>
<organism evidence="2">
    <name type="scientific">uncultured Caudovirales phage</name>
    <dbReference type="NCBI Taxonomy" id="2100421"/>
    <lineage>
        <taxon>Viruses</taxon>
        <taxon>Duplodnaviria</taxon>
        <taxon>Heunggongvirae</taxon>
        <taxon>Uroviricota</taxon>
        <taxon>Caudoviricetes</taxon>
        <taxon>Peduoviridae</taxon>
        <taxon>Maltschvirus</taxon>
        <taxon>Maltschvirus maltsch</taxon>
    </lineage>
</organism>
<dbReference type="EMBL" id="LR798335">
    <property type="protein sequence ID" value="CAB5223966.1"/>
    <property type="molecule type" value="Genomic_DNA"/>
</dbReference>
<gene>
    <name evidence="2" type="ORF">UFOVP393_23</name>
</gene>